<dbReference type="GO" id="GO:0005737">
    <property type="term" value="C:cytoplasm"/>
    <property type="evidence" value="ECO:0007669"/>
    <property type="project" value="UniProtKB-SubCell"/>
</dbReference>
<evidence type="ECO:0000256" key="4">
    <source>
        <dbReference type="SAM" id="MobiDB-lite"/>
    </source>
</evidence>
<evidence type="ECO:0000256" key="3">
    <source>
        <dbReference type="SAM" id="Coils"/>
    </source>
</evidence>
<feature type="domain" description="Centrosomin N-terminal motif 1" evidence="5">
    <location>
        <begin position="418"/>
        <end position="490"/>
    </location>
</feature>
<dbReference type="STRING" id="1276538.A0A1X7S712"/>
<evidence type="ECO:0000256" key="1">
    <source>
        <dbReference type="ARBA" id="ARBA00004496"/>
    </source>
</evidence>
<feature type="compositionally biased region" description="Low complexity" evidence="4">
    <location>
        <begin position="1316"/>
        <end position="1336"/>
    </location>
</feature>
<accession>A0A1X7S712</accession>
<evidence type="ECO:0000259" key="5">
    <source>
        <dbReference type="Pfam" id="PF07989"/>
    </source>
</evidence>
<dbReference type="Pfam" id="PF07989">
    <property type="entry name" value="Cnn_1N"/>
    <property type="match status" value="1"/>
</dbReference>
<evidence type="ECO:0000313" key="7">
    <source>
        <dbReference type="EMBL" id="SMQ55468.1"/>
    </source>
</evidence>
<dbReference type="InterPro" id="IPR024545">
    <property type="entry name" value="Mto1-like_Mto2p-bd"/>
</dbReference>
<feature type="compositionally biased region" description="Polar residues" evidence="4">
    <location>
        <begin position="207"/>
        <end position="218"/>
    </location>
</feature>
<feature type="compositionally biased region" description="Polar residues" evidence="4">
    <location>
        <begin position="226"/>
        <end position="254"/>
    </location>
</feature>
<dbReference type="SUPFAM" id="SSF90257">
    <property type="entry name" value="Myosin rod fragments"/>
    <property type="match status" value="1"/>
</dbReference>
<feature type="compositionally biased region" description="Low complexity" evidence="4">
    <location>
        <begin position="154"/>
        <end position="175"/>
    </location>
</feature>
<feature type="domain" description="Mto1-like Mto2p-binding" evidence="6">
    <location>
        <begin position="1462"/>
        <end position="1509"/>
    </location>
</feature>
<feature type="compositionally biased region" description="Basic and acidic residues" evidence="4">
    <location>
        <begin position="55"/>
        <end position="76"/>
    </location>
</feature>
<comment type="subcellular location">
    <subcellularLocation>
        <location evidence="1">Cytoplasm</location>
    </subcellularLocation>
</comment>
<evidence type="ECO:0000313" key="8">
    <source>
        <dbReference type="Proteomes" id="UP000215127"/>
    </source>
</evidence>
<dbReference type="InterPro" id="IPR012943">
    <property type="entry name" value="Cnn_1N"/>
</dbReference>
<feature type="region of interest" description="Disordered" evidence="4">
    <location>
        <begin position="485"/>
        <end position="514"/>
    </location>
</feature>
<keyword evidence="2" id="KW-0963">Cytoplasm</keyword>
<feature type="compositionally biased region" description="Low complexity" evidence="4">
    <location>
        <begin position="1384"/>
        <end position="1394"/>
    </location>
</feature>
<dbReference type="EMBL" id="LT853702">
    <property type="protein sequence ID" value="SMQ55468.1"/>
    <property type="molecule type" value="Genomic_DNA"/>
</dbReference>
<feature type="compositionally biased region" description="Low complexity" evidence="4">
    <location>
        <begin position="189"/>
        <end position="206"/>
    </location>
</feature>
<feature type="region of interest" description="Disordered" evidence="4">
    <location>
        <begin position="1314"/>
        <end position="1435"/>
    </location>
</feature>
<feature type="compositionally biased region" description="Basic and acidic residues" evidence="4">
    <location>
        <begin position="485"/>
        <end position="508"/>
    </location>
</feature>
<dbReference type="Proteomes" id="UP000215127">
    <property type="component" value="Chromosome 11"/>
</dbReference>
<feature type="region of interest" description="Disordered" evidence="4">
    <location>
        <begin position="390"/>
        <end position="414"/>
    </location>
</feature>
<feature type="compositionally biased region" description="Basic and acidic residues" evidence="4">
    <location>
        <begin position="1490"/>
        <end position="1510"/>
    </location>
</feature>
<feature type="coiled-coil region" evidence="3">
    <location>
        <begin position="735"/>
        <end position="1065"/>
    </location>
</feature>
<organism evidence="7 8">
    <name type="scientific">Zymoseptoria tritici (strain ST99CH_3D7)</name>
    <dbReference type="NCBI Taxonomy" id="1276538"/>
    <lineage>
        <taxon>Eukaryota</taxon>
        <taxon>Fungi</taxon>
        <taxon>Dikarya</taxon>
        <taxon>Ascomycota</taxon>
        <taxon>Pezizomycotina</taxon>
        <taxon>Dothideomycetes</taxon>
        <taxon>Dothideomycetidae</taxon>
        <taxon>Mycosphaerellales</taxon>
        <taxon>Mycosphaerellaceae</taxon>
        <taxon>Zymoseptoria</taxon>
    </lineage>
</organism>
<protein>
    <recommendedName>
        <fullName evidence="9">Centrosomin N-terminal motif 1 domain-containing protein</fullName>
    </recommendedName>
</protein>
<evidence type="ECO:0000259" key="6">
    <source>
        <dbReference type="Pfam" id="PF12808"/>
    </source>
</evidence>
<dbReference type="Pfam" id="PF12808">
    <property type="entry name" value="Mto2_bdg"/>
    <property type="match status" value="1"/>
</dbReference>
<feature type="compositionally biased region" description="Basic and acidic residues" evidence="4">
    <location>
        <begin position="1356"/>
        <end position="1373"/>
    </location>
</feature>
<gene>
    <name evidence="7" type="ORF">ZT3D7_G10623</name>
</gene>
<feature type="coiled-coil region" evidence="3">
    <location>
        <begin position="577"/>
        <end position="688"/>
    </location>
</feature>
<feature type="region of interest" description="Disordered" evidence="4">
    <location>
        <begin position="1"/>
        <end position="254"/>
    </location>
</feature>
<keyword evidence="3" id="KW-0175">Coiled coil</keyword>
<feature type="region of interest" description="Disordered" evidence="4">
    <location>
        <begin position="1490"/>
        <end position="1581"/>
    </location>
</feature>
<name>A0A1X7S712_ZYMT9</name>
<evidence type="ECO:0000256" key="2">
    <source>
        <dbReference type="ARBA" id="ARBA00022490"/>
    </source>
</evidence>
<feature type="compositionally biased region" description="Basic and acidic residues" evidence="4">
    <location>
        <begin position="1537"/>
        <end position="1546"/>
    </location>
</feature>
<sequence length="1581" mass="178520">MADSDGGSVDHSDNEAHTTNPRSGPFARRDSELTDLPTGEHSYLQEDDGPSFVKPGEEQGNDHSFDERAMNRHFQDVESSFLPETTAAPAVEEQEPIGADDTYLELAQPPSVQSGAEDEEEREQSSQADTPAGGYQTAAAERFDDGQDEDVPGEHPSSPAAAAAERTHARTASSAKLTRTQPTSITMESNSRSSPSPSIRGMRPPSAGSTLRDTSSPQPAKLSVGPSESSFLSSPNGDKPTQLNPRASMRNARQASAISMLSSVTNTSDLSGSEAVYNTDFALQTGGATGDRTTKATSRPKRAVNRVPSIASVGSFMSAGESSFPRDVSNASLLASRAESRFDGTRSMAGLETPRATTSNFHAPTDTVIAQHVQSIQVPETVARNFRLRNRSASPEKRPASSGGFGTSSVQGPRRTLTLKEQNSKIDKLTKENFDLKLKIHFLDQALQNRSDDGVRELIEKNVQFQTDLANERKEAQSLRKKMKEMEKRMKEQEDALKEARQQKHTERDDDDDPVLQAEMHEEILYLRQQLDHSENTVTTLRDEVMTKEFEKRKMAEHMRGMAGKRGEDTSGMKENMDMWQDLLNAETGRREQAEEDLTKLRKELNALRVERQSPVASRTRNGHYADEGNDAHNEELAESNAAIEQLKHENSELRRDLGAQTSMLTSRNRERERLQQEIEDLKLLQRKGDARSVAGESIFDRSISRAHHQRSQSRAGSELPILNEVEREEWDRKEGQLRDQNAELRIKYQELERSHNTHLQYVTVLEGDFQEMEQELGECQDDLLKLQTERDDTLQAYEEKEQEYAQLKEEALTEISALDEEKKALEQDLTNAENRLQKTLNKLQTTTDGYRGLQGELREITQSVMNLEDEKQANMKTIQNLESQISEMEEEISKWEQKCNEVEEKNRKLEITTESLHSEITFLREEQEGDKIKIGELEDALNAAQHQISDEQEKLREVEEGIFEERQQRDVLENKSKEDVQKVLDDLNSENAKSKDEVRRLRRSLATKEVESGSWKQKLDELEQNLRSILGDPDGTKQSLLAEIEKLQRDLETTAGQLDRAKMDLSDKDRLLRHRDGLLESTSLESRRLSDLLEKERSSRKHDLEQFEKASRGQATHMRTIAQQESRVLELETAYSQDKRKMALLESQFRDQLSDRNTLLFALWNRLSTLCGADWTQTNGMVHGENTTIEVIARKQLHPFHDNILNAVKTIEALLGGFKGRIRSIEKELWRDYQTLEHNLSLRIKRQDALEIAVQQAQQAFAEEAAKRFAIERAALESRSGSGSTSKKSIEEVTRLKHEVKILTTELKIHRKNPSQQALQMMQQAYQQTSSSASSVHHLNGEWTDGGKNNNLPFMRRESSSGDSSQKSKDSPARNFVANLLRTNSTTQKTTTTDYEQHYTATHRSRPSTASTIQAPPRPSTSHHTGTTGTGGGEVLWNHAQAPQPIVLAEGRPGSQASDQRWVHRLKELERRLKAEREARLLDRKGARKRLEEGRVENEELRRRLEREMAGSSRGGSVVDGHEERWEGDGDEEGEDGARWEQGVEERDEDGDYEVYVGRDDGLEGGGGRSMSRGRDRSVD</sequence>
<reference evidence="7 8" key="1">
    <citation type="submission" date="2016-06" db="EMBL/GenBank/DDBJ databases">
        <authorList>
            <person name="Kjaerup R.B."/>
            <person name="Dalgaard T.S."/>
            <person name="Juul-Madsen H.R."/>
        </authorList>
    </citation>
    <scope>NUCLEOTIDE SEQUENCE [LARGE SCALE GENOMIC DNA]</scope>
</reference>
<proteinExistence type="predicted"/>
<feature type="compositionally biased region" description="Polar residues" evidence="4">
    <location>
        <begin position="176"/>
        <end position="188"/>
    </location>
</feature>
<evidence type="ECO:0008006" key="9">
    <source>
        <dbReference type="Google" id="ProtNLM"/>
    </source>
</evidence>
<dbReference type="Gene3D" id="1.10.287.1490">
    <property type="match status" value="1"/>
</dbReference>
<keyword evidence="8" id="KW-1185">Reference proteome</keyword>
<dbReference type="GO" id="GO:0005815">
    <property type="term" value="C:microtubule organizing center"/>
    <property type="evidence" value="ECO:0007669"/>
    <property type="project" value="InterPro"/>
</dbReference>